<feature type="transmembrane region" description="Helical" evidence="1">
    <location>
        <begin position="480"/>
        <end position="500"/>
    </location>
</feature>
<feature type="transmembrane region" description="Helical" evidence="1">
    <location>
        <begin position="379"/>
        <end position="402"/>
    </location>
</feature>
<evidence type="ECO:0000259" key="2">
    <source>
        <dbReference type="Pfam" id="PF20163"/>
    </source>
</evidence>
<accession>A0A5N6U156</accession>
<evidence type="ECO:0000313" key="3">
    <source>
        <dbReference type="EMBL" id="KAE8152089.1"/>
    </source>
</evidence>
<organism evidence="3 4">
    <name type="scientific">Aspergillus avenaceus</name>
    <dbReference type="NCBI Taxonomy" id="36643"/>
    <lineage>
        <taxon>Eukaryota</taxon>
        <taxon>Fungi</taxon>
        <taxon>Dikarya</taxon>
        <taxon>Ascomycota</taxon>
        <taxon>Pezizomycotina</taxon>
        <taxon>Eurotiomycetes</taxon>
        <taxon>Eurotiomycetidae</taxon>
        <taxon>Eurotiales</taxon>
        <taxon>Aspergillaceae</taxon>
        <taxon>Aspergillus</taxon>
        <taxon>Aspergillus subgen. Circumdati</taxon>
    </lineage>
</organism>
<keyword evidence="1" id="KW-0812">Transmembrane</keyword>
<dbReference type="AlphaFoldDB" id="A0A5N6U156"/>
<dbReference type="PANTHER" id="PTHR35395:SF1">
    <property type="entry name" value="DUF6536 DOMAIN-CONTAINING PROTEIN"/>
    <property type="match status" value="1"/>
</dbReference>
<dbReference type="EMBL" id="ML742059">
    <property type="protein sequence ID" value="KAE8152089.1"/>
    <property type="molecule type" value="Genomic_DNA"/>
</dbReference>
<keyword evidence="1" id="KW-1133">Transmembrane helix</keyword>
<feature type="domain" description="DUF6536" evidence="2">
    <location>
        <begin position="43"/>
        <end position="185"/>
    </location>
</feature>
<reference evidence="3 4" key="1">
    <citation type="submission" date="2019-04" db="EMBL/GenBank/DDBJ databases">
        <title>Friends and foes A comparative genomics study of 23 Aspergillus species from section Flavi.</title>
        <authorList>
            <consortium name="DOE Joint Genome Institute"/>
            <person name="Kjaerbolling I."/>
            <person name="Vesth T."/>
            <person name="Frisvad J.C."/>
            <person name="Nybo J.L."/>
            <person name="Theobald S."/>
            <person name="Kildgaard S."/>
            <person name="Isbrandt T."/>
            <person name="Kuo A."/>
            <person name="Sato A."/>
            <person name="Lyhne E.K."/>
            <person name="Kogle M.E."/>
            <person name="Wiebenga A."/>
            <person name="Kun R.S."/>
            <person name="Lubbers R.J."/>
            <person name="Makela M.R."/>
            <person name="Barry K."/>
            <person name="Chovatia M."/>
            <person name="Clum A."/>
            <person name="Daum C."/>
            <person name="Haridas S."/>
            <person name="He G."/>
            <person name="LaButti K."/>
            <person name="Lipzen A."/>
            <person name="Mondo S."/>
            <person name="Riley R."/>
            <person name="Salamov A."/>
            <person name="Simmons B.A."/>
            <person name="Magnuson J.K."/>
            <person name="Henrissat B."/>
            <person name="Mortensen U.H."/>
            <person name="Larsen T.O."/>
            <person name="Devries R.P."/>
            <person name="Grigoriev I.V."/>
            <person name="Machida M."/>
            <person name="Baker S.E."/>
            <person name="Andersen M.R."/>
        </authorList>
    </citation>
    <scope>NUCLEOTIDE SEQUENCE [LARGE SCALE GENOMIC DNA]</scope>
    <source>
        <strain evidence="3 4">IBT 18842</strain>
    </source>
</reference>
<evidence type="ECO:0000256" key="1">
    <source>
        <dbReference type="SAM" id="Phobius"/>
    </source>
</evidence>
<feature type="transmembrane region" description="Helical" evidence="1">
    <location>
        <begin position="599"/>
        <end position="621"/>
    </location>
</feature>
<protein>
    <recommendedName>
        <fullName evidence="2">DUF6536 domain-containing protein</fullName>
    </recommendedName>
</protein>
<dbReference type="Pfam" id="PF20163">
    <property type="entry name" value="DUF6536"/>
    <property type="match status" value="1"/>
</dbReference>
<feature type="transmembrane region" description="Helical" evidence="1">
    <location>
        <begin position="545"/>
        <end position="565"/>
    </location>
</feature>
<sequence length="731" mass="81462">MNSESSESRPWYRPWARIKYRPVQAQSRNGVSTEPGEDEDERAILFINIALTIAASTTSYTKFNGQDVDSVPLYNGQCSTTKNWARGLHLLINVLSTLMLTASNYCMQCLSAPSRADVDRAHSQGKWLDIGVPSVKNLLFVSRRRLVLWIVLLVTSLPVHLIYNSAVFSALGTNQYSVLFSSSDFSYMNSSHDAKYTGCFQTNVAANMTDFFAEMTRLENLTKQECIDTYAVDYLTDRGTLVLVSNNTYVWMCDYLPPGSGQNPCRKDQIEPYNKALSFYATPWVVDYMTVTVPATERHSEMESLGVSKDEYHDTWDLQKFLRTWPQETAKNSSWAQQVKLQKTGDNCALSVGRSLTSDMRPFPVDYCLSKKVEERCQLLFSLPICITVILCNLVKVACMVLTADDKRNDIILTVGDALSSFLSTPDPTTDGKCLLFMTDVKSPTPQKASNDPIELQDFSIPKHAAYLPPKRRWRQAVSIPFWLTTLTLCILLIMVTAYLLSLGIHGVKDTGDSTSLSNLWTLGFGSATSSTLINLCFDTCPGLIPIVLLANTPQIIISAVYFLYNNIPTKMLLAAEYTDYAPHGLQRSTYYLSLPYRYSIPLMAVSAILHWIVSQSLFFVQIIPYDIHGNAVPEDRLLGCGYSPIAIFRLRARMPLAVSCSVATSAACHPLVYGEHALNPVMWGEVVVGGDKDGLGGETVDDDKVEDRECGHCSFTSGEVVAPRDDRLYP</sequence>
<dbReference type="OrthoDB" id="5429634at2759"/>
<keyword evidence="1" id="KW-0472">Membrane</keyword>
<proteinExistence type="predicted"/>
<gene>
    <name evidence="3" type="ORF">BDV25DRAFT_128292</name>
</gene>
<feature type="transmembrane region" description="Helical" evidence="1">
    <location>
        <begin position="520"/>
        <end position="538"/>
    </location>
</feature>
<keyword evidence="4" id="KW-1185">Reference proteome</keyword>
<dbReference type="Proteomes" id="UP000325780">
    <property type="component" value="Unassembled WGS sequence"/>
</dbReference>
<dbReference type="PANTHER" id="PTHR35395">
    <property type="entry name" value="DUF6536 DOMAIN-CONTAINING PROTEIN"/>
    <property type="match status" value="1"/>
</dbReference>
<evidence type="ECO:0000313" key="4">
    <source>
        <dbReference type="Proteomes" id="UP000325780"/>
    </source>
</evidence>
<feature type="transmembrane region" description="Helical" evidence="1">
    <location>
        <begin position="146"/>
        <end position="163"/>
    </location>
</feature>
<dbReference type="InterPro" id="IPR046623">
    <property type="entry name" value="DUF6536"/>
</dbReference>
<name>A0A5N6U156_ASPAV</name>